<reference evidence="2 3" key="1">
    <citation type="journal article" date="2018" name="Syst. Appl. Microbiol.">
        <title>Agrobacterium rosae sp. nov., isolated from galls on different agricultural crops.</title>
        <authorList>
            <person name="Kuzmanovic N."/>
            <person name="Pulawska J."/>
            <person name="Smalla K."/>
            <person name="Nesme X."/>
        </authorList>
    </citation>
    <scope>NUCLEOTIDE SEQUENCE [LARGE SCALE GENOMIC DNA]</scope>
    <source>
        <strain evidence="2 3">NCPPB 1650</strain>
    </source>
</reference>
<dbReference type="EMBL" id="JAVRAD010000006">
    <property type="protein sequence ID" value="MDX8330421.1"/>
    <property type="molecule type" value="Genomic_DNA"/>
</dbReference>
<organism evidence="2 3">
    <name type="scientific">Agrobacterium rosae</name>
    <dbReference type="NCBI Taxonomy" id="1972867"/>
    <lineage>
        <taxon>Bacteria</taxon>
        <taxon>Pseudomonadati</taxon>
        <taxon>Pseudomonadota</taxon>
        <taxon>Alphaproteobacteria</taxon>
        <taxon>Hyphomicrobiales</taxon>
        <taxon>Rhizobiaceae</taxon>
        <taxon>Rhizobium/Agrobacterium group</taxon>
        <taxon>Agrobacterium</taxon>
    </lineage>
</organism>
<evidence type="ECO:0000313" key="4">
    <source>
        <dbReference type="Proteomes" id="UP001277561"/>
    </source>
</evidence>
<evidence type="ECO:0000313" key="2">
    <source>
        <dbReference type="EMBL" id="POO49362.1"/>
    </source>
</evidence>
<proteinExistence type="predicted"/>
<protein>
    <submittedName>
        <fullName evidence="2">Uncharacterized protein</fullName>
    </submittedName>
</protein>
<evidence type="ECO:0000313" key="1">
    <source>
        <dbReference type="EMBL" id="MDX8330421.1"/>
    </source>
</evidence>
<reference evidence="1 4" key="2">
    <citation type="journal article" date="2023" name="Phytobiomes J">
        <title>Deciphering the key players within the bacterial microbiota associated with aerial crown gall tumors on rhododendron: Insights into the gallobiome.</title>
        <authorList>
            <person name="Kuzmanovic N."/>
            <person name="Nesme J."/>
            <person name="Wolf J."/>
            <person name="Neumann-Schaal M."/>
            <person name="Petersen J."/>
            <person name="Fernandez-Gnecco G."/>
            <person name="Sproeer C."/>
            <person name="Bunk B."/>
            <person name="Overmann J."/>
            <person name="Sorensen S.J."/>
            <person name="Idczak E."/>
            <person name="Smalla K."/>
        </authorList>
    </citation>
    <scope>NUCLEOTIDE SEQUENCE [LARGE SCALE GENOMIC DNA]</scope>
    <source>
        <strain evidence="1">Rho-14.1</strain>
        <strain evidence="4">rho-14.1</strain>
    </source>
</reference>
<dbReference type="Proteomes" id="UP000237447">
    <property type="component" value="Unassembled WGS sequence"/>
</dbReference>
<dbReference type="GeneID" id="86881939"/>
<dbReference type="AlphaFoldDB" id="A0AAE5RU12"/>
<evidence type="ECO:0000313" key="3">
    <source>
        <dbReference type="Proteomes" id="UP000237447"/>
    </source>
</evidence>
<gene>
    <name evidence="2" type="ORF">CPJ18_21710</name>
    <name evidence="1" type="ORF">RMS29_14360</name>
</gene>
<dbReference type="EMBL" id="NXEJ01000010">
    <property type="protein sequence ID" value="POO49362.1"/>
    <property type="molecule type" value="Genomic_DNA"/>
</dbReference>
<sequence>MGDDGDAQVALELPDLDAATQFAQTYTSVEPAPAILIRNDLISDTHSFWLQTISRRGDGTHFITNEKMLVSCNSIQK</sequence>
<name>A0AAE5RU12_9HYPH</name>
<comment type="caution">
    <text evidence="2">The sequence shown here is derived from an EMBL/GenBank/DDBJ whole genome shotgun (WGS) entry which is preliminary data.</text>
</comment>
<dbReference type="Proteomes" id="UP001277561">
    <property type="component" value="Unassembled WGS sequence"/>
</dbReference>
<keyword evidence="4" id="KW-1185">Reference proteome</keyword>
<accession>A0AAE5RU12</accession>
<dbReference type="RefSeq" id="WP_103659997.1">
    <property type="nucleotide sequence ID" value="NZ_CP192764.1"/>
</dbReference>